<evidence type="ECO:0000256" key="1">
    <source>
        <dbReference type="SAM" id="Phobius"/>
    </source>
</evidence>
<name>A0A147BX58_IXORI</name>
<protein>
    <submittedName>
        <fullName evidence="2">Putative conserved protein with signal anchor</fullName>
    </submittedName>
</protein>
<organism evidence="2">
    <name type="scientific">Ixodes ricinus</name>
    <name type="common">Common tick</name>
    <name type="synonym">Acarus ricinus</name>
    <dbReference type="NCBI Taxonomy" id="34613"/>
    <lineage>
        <taxon>Eukaryota</taxon>
        <taxon>Metazoa</taxon>
        <taxon>Ecdysozoa</taxon>
        <taxon>Arthropoda</taxon>
        <taxon>Chelicerata</taxon>
        <taxon>Arachnida</taxon>
        <taxon>Acari</taxon>
        <taxon>Parasitiformes</taxon>
        <taxon>Ixodida</taxon>
        <taxon>Ixodoidea</taxon>
        <taxon>Ixodidae</taxon>
        <taxon>Ixodinae</taxon>
        <taxon>Ixodes</taxon>
    </lineage>
</organism>
<dbReference type="EMBL" id="GEGO01000084">
    <property type="protein sequence ID" value="JAR95320.1"/>
    <property type="molecule type" value="Transcribed_RNA"/>
</dbReference>
<feature type="non-terminal residue" evidence="2">
    <location>
        <position position="1"/>
    </location>
</feature>
<keyword evidence="1" id="KW-1133">Transmembrane helix</keyword>
<keyword evidence="1" id="KW-0472">Membrane</keyword>
<feature type="transmembrane region" description="Helical" evidence="1">
    <location>
        <begin position="6"/>
        <end position="23"/>
    </location>
</feature>
<sequence length="81" mass="9428">GQFRCTFIMLVIYVSLIFFCISCEQKSISSCYILILFYVFSFFKCNPYIRNSCGAECPFCLQVKDHSIFDRKSGICSDHDH</sequence>
<dbReference type="AlphaFoldDB" id="A0A147BX58"/>
<accession>A0A147BX58</accession>
<evidence type="ECO:0000313" key="2">
    <source>
        <dbReference type="EMBL" id="JAR95320.1"/>
    </source>
</evidence>
<proteinExistence type="predicted"/>
<reference evidence="2" key="1">
    <citation type="journal article" date="2018" name="PLoS Negl. Trop. Dis.">
        <title>Sialome diversity of ticks revealed by RNAseq of single tick salivary glands.</title>
        <authorList>
            <person name="Perner J."/>
            <person name="Kropackova S."/>
            <person name="Kopacek P."/>
            <person name="Ribeiro J.M."/>
        </authorList>
    </citation>
    <scope>NUCLEOTIDE SEQUENCE</scope>
    <source>
        <strain evidence="2">Siblings of single egg batch collected in Ceske Budejovice</strain>
        <tissue evidence="2">Salivary glands</tissue>
    </source>
</reference>
<keyword evidence="1" id="KW-0812">Transmembrane</keyword>